<evidence type="ECO:0000313" key="2">
    <source>
        <dbReference type="Proteomes" id="UP001519291"/>
    </source>
</evidence>
<dbReference type="Proteomes" id="UP001519291">
    <property type="component" value="Unassembled WGS sequence"/>
</dbReference>
<gene>
    <name evidence="1" type="ORF">JO379_000279</name>
</gene>
<dbReference type="GeneID" id="91567168"/>
<reference evidence="1 2" key="1">
    <citation type="submission" date="2021-03" db="EMBL/GenBank/DDBJ databases">
        <title>Sequencing the genomes of 1000 actinobacteria strains.</title>
        <authorList>
            <person name="Klenk H.-P."/>
        </authorList>
    </citation>
    <scope>NUCLEOTIDE SEQUENCE [LARGE SCALE GENOMIC DNA]</scope>
    <source>
        <strain evidence="1 2">DSM 41480</strain>
    </source>
</reference>
<name>A0ABS4XWB5_9ACTN</name>
<keyword evidence="2" id="KW-1185">Reference proteome</keyword>
<comment type="caution">
    <text evidence="1">The sequence shown here is derived from an EMBL/GenBank/DDBJ whole genome shotgun (WGS) entry which is preliminary data.</text>
</comment>
<proteinExistence type="predicted"/>
<protein>
    <submittedName>
        <fullName evidence="1">Uncharacterized protein</fullName>
    </submittedName>
</protein>
<dbReference type="EMBL" id="JAGIOH010000001">
    <property type="protein sequence ID" value="MBP2400810.1"/>
    <property type="molecule type" value="Genomic_DNA"/>
</dbReference>
<organism evidence="1 2">
    <name type="scientific">Streptomyces syringium</name>
    <dbReference type="NCBI Taxonomy" id="76729"/>
    <lineage>
        <taxon>Bacteria</taxon>
        <taxon>Bacillati</taxon>
        <taxon>Actinomycetota</taxon>
        <taxon>Actinomycetes</taxon>
        <taxon>Kitasatosporales</taxon>
        <taxon>Streptomycetaceae</taxon>
        <taxon>Streptomyces</taxon>
    </lineage>
</organism>
<evidence type="ECO:0000313" key="1">
    <source>
        <dbReference type="EMBL" id="MBP2400810.1"/>
    </source>
</evidence>
<dbReference type="RefSeq" id="WP_209513371.1">
    <property type="nucleotide sequence ID" value="NZ_JAGIOH010000001.1"/>
</dbReference>
<accession>A0ABS4XWB5</accession>
<sequence>MSQASMSLVGTPLSVSFYDSYVPQIPPGEYTVRSTHTLDGKKLDPTDQTFTIVAPRFLVGQDLVEAVYPAQGALGDYQLVAPHITLNRELLPWTRPLTVSGSELGEPWMTLLLLREDEIVRSAPATAKEALQATAEVAVPALGDIGSEAETIACQTIEINADTFDRVAPRRAELPYLVHAREVEEKLPHHLGLFREDGERMRTGKFAVAFTSRLPRLSGRYQAHLVSLEGCESYFQSSGRPARLRLFSLYSWSFEQVTGDRSGFTARMRHLAAPAAPRGEHAAALELRLAPTSPTPSGDLGRHITDRLEWGYTPISYHTLGAEGTFAWYRGPFVPAPAVKAPWADATGTLRHLERPDSALIYLKRYGIYDLSYAAAWTLGRLLALSNGDVSAPLLRARNAAWRALHLSAADAASPFTRCGPATEEDPAAAPLSGLELMDHLMATHLPDLLAGLPAPPDDATGPATEPAVAAAPCHQHDEQPCPPRPALSVAVQQAAADPDIRRRIRWAIAPHVHVPAPTGAADVAPEAPGAGAAQDVYQDAPFLSAAHIDAWTLLCVVPFYYLVPDARALPEESLRFFYLDAAWLQALVDGAVSVGVGTTLDSMITAELREAVAATTDALPCGMLLRSQLTLDIPNLLITATRQGEPVTTFRRNMGSGVWLLLFAAVPDEVVLAEPYHGLHFGLDESHEGTAATSQINLRALKDGDAAHRVGTNLGRQLKDVQRFLRPVPQGTPDVLCLLSAKDSPQAPTPPGEEPAAGGLVAALAKALADAGQFDTAQRPLLSPAEFALQCIDGPQTMTFSYPR</sequence>